<evidence type="ECO:0000256" key="1">
    <source>
        <dbReference type="SAM" id="SignalP"/>
    </source>
</evidence>
<feature type="chain" id="PRO_5040368999" evidence="1">
    <location>
        <begin position="20"/>
        <end position="52"/>
    </location>
</feature>
<gene>
    <name evidence="2" type="ORF">GQ43DRAFT_437170</name>
</gene>
<proteinExistence type="predicted"/>
<feature type="signal peptide" evidence="1">
    <location>
        <begin position="1"/>
        <end position="19"/>
    </location>
</feature>
<protein>
    <submittedName>
        <fullName evidence="2">Uncharacterized protein</fullName>
    </submittedName>
</protein>
<evidence type="ECO:0000313" key="3">
    <source>
        <dbReference type="Proteomes" id="UP000799536"/>
    </source>
</evidence>
<reference evidence="2" key="1">
    <citation type="journal article" date="2020" name="Stud. Mycol.">
        <title>101 Dothideomycetes genomes: a test case for predicting lifestyles and emergence of pathogens.</title>
        <authorList>
            <person name="Haridas S."/>
            <person name="Albert R."/>
            <person name="Binder M."/>
            <person name="Bloem J."/>
            <person name="Labutti K."/>
            <person name="Salamov A."/>
            <person name="Andreopoulos B."/>
            <person name="Baker S."/>
            <person name="Barry K."/>
            <person name="Bills G."/>
            <person name="Bluhm B."/>
            <person name="Cannon C."/>
            <person name="Castanera R."/>
            <person name="Culley D."/>
            <person name="Daum C."/>
            <person name="Ezra D."/>
            <person name="Gonzalez J."/>
            <person name="Henrissat B."/>
            <person name="Kuo A."/>
            <person name="Liang C."/>
            <person name="Lipzen A."/>
            <person name="Lutzoni F."/>
            <person name="Magnuson J."/>
            <person name="Mondo S."/>
            <person name="Nolan M."/>
            <person name="Ohm R."/>
            <person name="Pangilinan J."/>
            <person name="Park H.-J."/>
            <person name="Ramirez L."/>
            <person name="Alfaro M."/>
            <person name="Sun H."/>
            <person name="Tritt A."/>
            <person name="Yoshinaga Y."/>
            <person name="Zwiers L.-H."/>
            <person name="Turgeon B."/>
            <person name="Goodwin S."/>
            <person name="Spatafora J."/>
            <person name="Crous P."/>
            <person name="Grigoriev I."/>
        </authorList>
    </citation>
    <scope>NUCLEOTIDE SEQUENCE</scope>
    <source>
        <strain evidence="2">ATCC 74209</strain>
    </source>
</reference>
<dbReference type="Proteomes" id="UP000799536">
    <property type="component" value="Unassembled WGS sequence"/>
</dbReference>
<name>A0A9P4JU69_9PLEO</name>
<dbReference type="EMBL" id="ML993859">
    <property type="protein sequence ID" value="KAF2205255.1"/>
    <property type="molecule type" value="Genomic_DNA"/>
</dbReference>
<dbReference type="AlphaFoldDB" id="A0A9P4JU69"/>
<organism evidence="2 3">
    <name type="scientific">Delitschia confertaspora ATCC 74209</name>
    <dbReference type="NCBI Taxonomy" id="1513339"/>
    <lineage>
        <taxon>Eukaryota</taxon>
        <taxon>Fungi</taxon>
        <taxon>Dikarya</taxon>
        <taxon>Ascomycota</taxon>
        <taxon>Pezizomycotina</taxon>
        <taxon>Dothideomycetes</taxon>
        <taxon>Pleosporomycetidae</taxon>
        <taxon>Pleosporales</taxon>
        <taxon>Delitschiaceae</taxon>
        <taxon>Delitschia</taxon>
    </lineage>
</organism>
<keyword evidence="1" id="KW-0732">Signal</keyword>
<accession>A0A9P4JU69</accession>
<sequence>MLSDAITIAALAAMPAVTAIEVAAYNNKTKQYYASVRGAVIKKVLLNTPDGA</sequence>
<keyword evidence="3" id="KW-1185">Reference proteome</keyword>
<evidence type="ECO:0000313" key="2">
    <source>
        <dbReference type="EMBL" id="KAF2205255.1"/>
    </source>
</evidence>
<comment type="caution">
    <text evidence="2">The sequence shown here is derived from an EMBL/GenBank/DDBJ whole genome shotgun (WGS) entry which is preliminary data.</text>
</comment>